<feature type="signal peptide" evidence="1">
    <location>
        <begin position="1"/>
        <end position="23"/>
    </location>
</feature>
<dbReference type="GO" id="GO:0016787">
    <property type="term" value="F:hydrolase activity"/>
    <property type="evidence" value="ECO:0007669"/>
    <property type="project" value="UniProtKB-KW"/>
</dbReference>
<feature type="chain" id="PRO_5012174254" evidence="1">
    <location>
        <begin position="24"/>
        <end position="385"/>
    </location>
</feature>
<evidence type="ECO:0000259" key="2">
    <source>
        <dbReference type="Pfam" id="PF00144"/>
    </source>
</evidence>
<dbReference type="RefSeq" id="WP_088483955.1">
    <property type="nucleotide sequence ID" value="NZ_JBCNLH010000001.1"/>
</dbReference>
<keyword evidence="1" id="KW-0732">Signal</keyword>
<dbReference type="Pfam" id="PF00144">
    <property type="entry name" value="Beta-lactamase"/>
    <property type="match status" value="1"/>
</dbReference>
<proteinExistence type="predicted"/>
<evidence type="ECO:0000256" key="1">
    <source>
        <dbReference type="SAM" id="SignalP"/>
    </source>
</evidence>
<sequence>MLLRPFSLVLALILTACGGGNHSAPSAVSVLQQSADGAVSQGLAGVVLAHLDPGHMTQARAGLRELGGTVPIQAGDAFLIGSTTKAMTAALAGRLVEQGRIAWTTTLAEALPDLAAGMQPAYRAVTLEQLLSHRGGLMAFNNGDDVARFEGFLQSTPGPLPTSLPARERFFAAWLLAQEPIATPGQGFAYSNAGYALAALMLEARTGRAYVELFEQELARPLGLSVSWTSADTRLTGRPIGHQGPKGKLAPVTPADADAAVWLDVLRPGGEGTTTTPDSYATWVDWHLRALRGEATPLAAGYLQRIRALKPGEYGLGWIATDVDGRAVIAHDGEYRGFCSLLVIDARGRSASFAFTNTAADDGLWTLTLLNQTLLDVERALPPAP</sequence>
<feature type="domain" description="Beta-lactamase-related" evidence="2">
    <location>
        <begin position="40"/>
        <end position="360"/>
    </location>
</feature>
<dbReference type="AlphaFoldDB" id="A0A254N6P9"/>
<dbReference type="Gene3D" id="3.40.710.10">
    <property type="entry name" value="DD-peptidase/beta-lactamase superfamily"/>
    <property type="match status" value="1"/>
</dbReference>
<dbReference type="OrthoDB" id="9801061at2"/>
<dbReference type="PROSITE" id="PS51257">
    <property type="entry name" value="PROKAR_LIPOPROTEIN"/>
    <property type="match status" value="1"/>
</dbReference>
<evidence type="ECO:0000313" key="4">
    <source>
        <dbReference type="Proteomes" id="UP000197446"/>
    </source>
</evidence>
<name>A0A254N6P9_9BURK</name>
<organism evidence="3 4">
    <name type="scientific">Roseateles puraquae</name>
    <dbReference type="NCBI Taxonomy" id="431059"/>
    <lineage>
        <taxon>Bacteria</taxon>
        <taxon>Pseudomonadati</taxon>
        <taxon>Pseudomonadota</taxon>
        <taxon>Betaproteobacteria</taxon>
        <taxon>Burkholderiales</taxon>
        <taxon>Sphaerotilaceae</taxon>
        <taxon>Roseateles</taxon>
    </lineage>
</organism>
<dbReference type="EMBL" id="NISI01000005">
    <property type="protein sequence ID" value="OWR03716.1"/>
    <property type="molecule type" value="Genomic_DNA"/>
</dbReference>
<dbReference type="Proteomes" id="UP000197446">
    <property type="component" value="Unassembled WGS sequence"/>
</dbReference>
<dbReference type="InterPro" id="IPR012338">
    <property type="entry name" value="Beta-lactam/transpept-like"/>
</dbReference>
<accession>A0A254N6P9</accession>
<protein>
    <submittedName>
        <fullName evidence="3">Serine hydrolase</fullName>
    </submittedName>
</protein>
<dbReference type="InterPro" id="IPR001466">
    <property type="entry name" value="Beta-lactam-related"/>
</dbReference>
<evidence type="ECO:0000313" key="3">
    <source>
        <dbReference type="EMBL" id="OWR03716.1"/>
    </source>
</evidence>
<reference evidence="3 4" key="1">
    <citation type="journal article" date="2007" name="Int. J. Syst. Evol. Microbiol.">
        <title>Description of Pelomonas aquatica sp. nov. and Pelomonas puraquae sp. nov., isolated from industrial and haemodialysis water.</title>
        <authorList>
            <person name="Gomila M."/>
            <person name="Bowien B."/>
            <person name="Falsen E."/>
            <person name="Moore E.R."/>
            <person name="Lalucat J."/>
        </authorList>
    </citation>
    <scope>NUCLEOTIDE SEQUENCE [LARGE SCALE GENOMIC DNA]</scope>
    <source>
        <strain evidence="3 4">CCUG 52769</strain>
    </source>
</reference>
<dbReference type="SUPFAM" id="SSF56601">
    <property type="entry name" value="beta-lactamase/transpeptidase-like"/>
    <property type="match status" value="1"/>
</dbReference>
<keyword evidence="4" id="KW-1185">Reference proteome</keyword>
<gene>
    <name evidence="3" type="ORF">CDO81_14625</name>
</gene>
<dbReference type="InterPro" id="IPR050789">
    <property type="entry name" value="Diverse_Enzym_Activities"/>
</dbReference>
<dbReference type="PANTHER" id="PTHR43283">
    <property type="entry name" value="BETA-LACTAMASE-RELATED"/>
    <property type="match status" value="1"/>
</dbReference>
<comment type="caution">
    <text evidence="3">The sequence shown here is derived from an EMBL/GenBank/DDBJ whole genome shotgun (WGS) entry which is preliminary data.</text>
</comment>
<keyword evidence="3" id="KW-0378">Hydrolase</keyword>